<dbReference type="Pfam" id="PF00700">
    <property type="entry name" value="Flagellin_C"/>
    <property type="match status" value="1"/>
</dbReference>
<keyword evidence="3" id="KW-1185">Reference proteome</keyword>
<name>A0A2N5XMW1_9HYPH</name>
<gene>
    <name evidence="2" type="ORF">C0081_18135</name>
</gene>
<accession>A0A2N5XMW1</accession>
<dbReference type="InterPro" id="IPR046358">
    <property type="entry name" value="Flagellin_C"/>
</dbReference>
<dbReference type="Gene3D" id="1.20.1330.10">
    <property type="entry name" value="f41 fragment of flagellin, N-terminal domain"/>
    <property type="match status" value="1"/>
</dbReference>
<reference evidence="2 3" key="1">
    <citation type="submission" date="2018-01" db="EMBL/GenBank/DDBJ databases">
        <title>The draft genome sequence of Cohaesibacter sp. H1304.</title>
        <authorList>
            <person name="Wang N.-N."/>
            <person name="Du Z.-J."/>
        </authorList>
    </citation>
    <scope>NUCLEOTIDE SEQUENCE [LARGE SCALE GENOMIC DNA]</scope>
    <source>
        <strain evidence="2 3">H1304</strain>
    </source>
</reference>
<sequence length="126" mass="13288">NEKRDEGKSELTIASADLTSSGLNLSDATSLSSDEANEKLDALSESLSTLRTQGSTFGSNLNTVKIRQDFTKDSINTLQTGADSLVLADTNEEGANMLALQTRQSLSTTALSLASSADQAVLSFLR</sequence>
<evidence type="ECO:0000313" key="2">
    <source>
        <dbReference type="EMBL" id="PLW75757.1"/>
    </source>
</evidence>
<comment type="caution">
    <text evidence="2">The sequence shown here is derived from an EMBL/GenBank/DDBJ whole genome shotgun (WGS) entry which is preliminary data.</text>
</comment>
<evidence type="ECO:0000259" key="1">
    <source>
        <dbReference type="Pfam" id="PF00700"/>
    </source>
</evidence>
<dbReference type="AlphaFoldDB" id="A0A2N5XMW1"/>
<dbReference type="SUPFAM" id="SSF64518">
    <property type="entry name" value="Phase 1 flagellin"/>
    <property type="match status" value="1"/>
</dbReference>
<dbReference type="RefSeq" id="WP_280952891.1">
    <property type="nucleotide sequence ID" value="NZ_PKUQ01000044.1"/>
</dbReference>
<dbReference type="Proteomes" id="UP000234881">
    <property type="component" value="Unassembled WGS sequence"/>
</dbReference>
<protein>
    <recommendedName>
        <fullName evidence="1">Flagellin C-terminal domain-containing protein</fullName>
    </recommendedName>
</protein>
<proteinExistence type="predicted"/>
<feature type="non-terminal residue" evidence="2">
    <location>
        <position position="1"/>
    </location>
</feature>
<feature type="domain" description="Flagellin C-terminal" evidence="1">
    <location>
        <begin position="41"/>
        <end position="125"/>
    </location>
</feature>
<dbReference type="EMBL" id="PKUQ01000044">
    <property type="protein sequence ID" value="PLW75757.1"/>
    <property type="molecule type" value="Genomic_DNA"/>
</dbReference>
<evidence type="ECO:0000313" key="3">
    <source>
        <dbReference type="Proteomes" id="UP000234881"/>
    </source>
</evidence>
<organism evidence="2 3">
    <name type="scientific">Cohaesibacter celericrescens</name>
    <dbReference type="NCBI Taxonomy" id="2067669"/>
    <lineage>
        <taxon>Bacteria</taxon>
        <taxon>Pseudomonadati</taxon>
        <taxon>Pseudomonadota</taxon>
        <taxon>Alphaproteobacteria</taxon>
        <taxon>Hyphomicrobiales</taxon>
        <taxon>Cohaesibacteraceae</taxon>
    </lineage>
</organism>